<name>A0ACB9HTW8_9ASTR</name>
<evidence type="ECO:0000313" key="1">
    <source>
        <dbReference type="EMBL" id="KAI3799185.1"/>
    </source>
</evidence>
<organism evidence="1 2">
    <name type="scientific">Smallanthus sonchifolius</name>
    <dbReference type="NCBI Taxonomy" id="185202"/>
    <lineage>
        <taxon>Eukaryota</taxon>
        <taxon>Viridiplantae</taxon>
        <taxon>Streptophyta</taxon>
        <taxon>Embryophyta</taxon>
        <taxon>Tracheophyta</taxon>
        <taxon>Spermatophyta</taxon>
        <taxon>Magnoliopsida</taxon>
        <taxon>eudicotyledons</taxon>
        <taxon>Gunneridae</taxon>
        <taxon>Pentapetalae</taxon>
        <taxon>asterids</taxon>
        <taxon>campanulids</taxon>
        <taxon>Asterales</taxon>
        <taxon>Asteraceae</taxon>
        <taxon>Asteroideae</taxon>
        <taxon>Heliantheae alliance</taxon>
        <taxon>Millerieae</taxon>
        <taxon>Smallanthus</taxon>
    </lineage>
</organism>
<accession>A0ACB9HTW8</accession>
<protein>
    <submittedName>
        <fullName evidence="1">Uncharacterized protein</fullName>
    </submittedName>
</protein>
<reference evidence="2" key="1">
    <citation type="journal article" date="2022" name="Mol. Ecol. Resour.">
        <title>The genomes of chicory, endive, great burdock and yacon provide insights into Asteraceae palaeo-polyploidization history and plant inulin production.</title>
        <authorList>
            <person name="Fan W."/>
            <person name="Wang S."/>
            <person name="Wang H."/>
            <person name="Wang A."/>
            <person name="Jiang F."/>
            <person name="Liu H."/>
            <person name="Zhao H."/>
            <person name="Xu D."/>
            <person name="Zhang Y."/>
        </authorList>
    </citation>
    <scope>NUCLEOTIDE SEQUENCE [LARGE SCALE GENOMIC DNA]</scope>
    <source>
        <strain evidence="2">cv. Yunnan</strain>
    </source>
</reference>
<dbReference type="EMBL" id="CM042028">
    <property type="protein sequence ID" value="KAI3799185.1"/>
    <property type="molecule type" value="Genomic_DNA"/>
</dbReference>
<gene>
    <name evidence="1" type="ORF">L1987_34475</name>
</gene>
<comment type="caution">
    <text evidence="1">The sequence shown here is derived from an EMBL/GenBank/DDBJ whole genome shotgun (WGS) entry which is preliminary data.</text>
</comment>
<proteinExistence type="predicted"/>
<reference evidence="1 2" key="2">
    <citation type="journal article" date="2022" name="Mol. Ecol. Resour.">
        <title>The genomes of chicory, endive, great burdock and yacon provide insights into Asteraceae paleo-polyploidization history and plant inulin production.</title>
        <authorList>
            <person name="Fan W."/>
            <person name="Wang S."/>
            <person name="Wang H."/>
            <person name="Wang A."/>
            <person name="Jiang F."/>
            <person name="Liu H."/>
            <person name="Zhao H."/>
            <person name="Xu D."/>
            <person name="Zhang Y."/>
        </authorList>
    </citation>
    <scope>NUCLEOTIDE SEQUENCE [LARGE SCALE GENOMIC DNA]</scope>
    <source>
        <strain evidence="2">cv. Yunnan</strain>
        <tissue evidence="1">Leaves</tissue>
    </source>
</reference>
<evidence type="ECO:0000313" key="2">
    <source>
        <dbReference type="Proteomes" id="UP001056120"/>
    </source>
</evidence>
<sequence length="133" mass="15656">MASWSWFLDCLGDDLDLNKKSNFTFISDRQKGLIPALQKHWSRSYFTGRALSDVLLNNMCEVLNSKLLDGRDKPIITMLEYIREYLMRRIMNVLQIIDRSNGLLTPYATKIFESIKKEAARYTVKWNGEEHYQ</sequence>
<keyword evidence="2" id="KW-1185">Reference proteome</keyword>
<dbReference type="Proteomes" id="UP001056120">
    <property type="component" value="Linkage Group LG11"/>
</dbReference>